<dbReference type="AlphaFoldDB" id="A0A4R7B2A2"/>
<dbReference type="Pfam" id="PF00903">
    <property type="entry name" value="Glyoxalase"/>
    <property type="match status" value="1"/>
</dbReference>
<gene>
    <name evidence="2" type="ORF">DFP86_10999</name>
</gene>
<dbReference type="RefSeq" id="WP_133681554.1">
    <property type="nucleotide sequence ID" value="NZ_SNZP01000009.1"/>
</dbReference>
<keyword evidence="3" id="KW-1185">Reference proteome</keyword>
<evidence type="ECO:0000313" key="3">
    <source>
        <dbReference type="Proteomes" id="UP000295611"/>
    </source>
</evidence>
<dbReference type="Gene3D" id="3.10.180.10">
    <property type="entry name" value="2,3-Dihydroxybiphenyl 1,2-Dioxygenase, domain 1"/>
    <property type="match status" value="2"/>
</dbReference>
<organism evidence="2 3">
    <name type="scientific">Paludibacterium purpuratum</name>
    <dbReference type="NCBI Taxonomy" id="1144873"/>
    <lineage>
        <taxon>Bacteria</taxon>
        <taxon>Pseudomonadati</taxon>
        <taxon>Pseudomonadota</taxon>
        <taxon>Betaproteobacteria</taxon>
        <taxon>Neisseriales</taxon>
        <taxon>Chromobacteriaceae</taxon>
        <taxon>Paludibacterium</taxon>
    </lineage>
</organism>
<proteinExistence type="predicted"/>
<accession>A0A4R7B2A2</accession>
<comment type="caution">
    <text evidence="2">The sequence shown here is derived from an EMBL/GenBank/DDBJ whole genome shotgun (WGS) entry which is preliminary data.</text>
</comment>
<dbReference type="PROSITE" id="PS51819">
    <property type="entry name" value="VOC"/>
    <property type="match status" value="1"/>
</dbReference>
<reference evidence="2 3" key="1">
    <citation type="submission" date="2019-03" db="EMBL/GenBank/DDBJ databases">
        <title>Genomic Encyclopedia of Type Strains, Phase III (KMG-III): the genomes of soil and plant-associated and newly described type strains.</title>
        <authorList>
            <person name="Whitman W."/>
        </authorList>
    </citation>
    <scope>NUCLEOTIDE SEQUENCE [LARGE SCALE GENOMIC DNA]</scope>
    <source>
        <strain evidence="2 3">CECT 8976</strain>
    </source>
</reference>
<dbReference type="EMBL" id="SNZP01000009">
    <property type="protein sequence ID" value="TDR77859.1"/>
    <property type="molecule type" value="Genomic_DNA"/>
</dbReference>
<sequence length="356" mass="39160">MKLSTAQPARHPNPTTKATALSYLIFERPDLDLAERFLSDFGLRTVGYLDNTLFLRGTGNAPFCYVVRKARKARFVGLGLQVGNLADLTALARLPGASAIEQSPWPGGGLRVTLTDPSGFRVDALFGQEPVASLPHRRALPFNNVDAAVRVNATQRPPHVAPEIIRLGHVVLELAHYQETCAWYTQHFGFIPSDVQVLPDGSPAVAFMRLDLGDTPADHHTLALAQGIAPAYSHSAYELVDADAVGIGQSLLRERGWKHAWGIGRHILGSQIFDYWQDPWGDKHEHYCDGDLFTAPVPTGIHPTGREAMAQWGETMPRSFTKPKITPAILVKLWHGLRHSPDLTLAKLRTLAKLFA</sequence>
<evidence type="ECO:0000259" key="1">
    <source>
        <dbReference type="PROSITE" id="PS51819"/>
    </source>
</evidence>
<dbReference type="GO" id="GO:0051213">
    <property type="term" value="F:dioxygenase activity"/>
    <property type="evidence" value="ECO:0007669"/>
    <property type="project" value="UniProtKB-KW"/>
</dbReference>
<dbReference type="Proteomes" id="UP000295611">
    <property type="component" value="Unassembled WGS sequence"/>
</dbReference>
<evidence type="ECO:0000313" key="2">
    <source>
        <dbReference type="EMBL" id="TDR77859.1"/>
    </source>
</evidence>
<dbReference type="InterPro" id="IPR004360">
    <property type="entry name" value="Glyas_Fos-R_dOase_dom"/>
</dbReference>
<keyword evidence="2" id="KW-0223">Dioxygenase</keyword>
<dbReference type="InterPro" id="IPR037523">
    <property type="entry name" value="VOC_core"/>
</dbReference>
<feature type="domain" description="VOC" evidence="1">
    <location>
        <begin position="166"/>
        <end position="289"/>
    </location>
</feature>
<protein>
    <submittedName>
        <fullName evidence="2">Glyoxalase/bleomycin resistance protein/dioxygenase superfamily protein</fullName>
    </submittedName>
</protein>
<dbReference type="InterPro" id="IPR029068">
    <property type="entry name" value="Glyas_Bleomycin-R_OHBP_Dase"/>
</dbReference>
<name>A0A4R7B2A2_9NEIS</name>
<keyword evidence="2" id="KW-0560">Oxidoreductase</keyword>
<dbReference type="OrthoDB" id="8676366at2"/>
<dbReference type="SUPFAM" id="SSF54593">
    <property type="entry name" value="Glyoxalase/Bleomycin resistance protein/Dihydroxybiphenyl dioxygenase"/>
    <property type="match status" value="1"/>
</dbReference>